<keyword evidence="2" id="KW-0813">Transport</keyword>
<name>A0A2S9K2D0_9BURK</name>
<feature type="transmembrane region" description="Helical" evidence="9">
    <location>
        <begin position="185"/>
        <end position="210"/>
    </location>
</feature>
<comment type="caution">
    <text evidence="10">The sequence shown here is derived from an EMBL/GenBank/DDBJ whole genome shotgun (WGS) entry which is preliminary data.</text>
</comment>
<dbReference type="OrthoDB" id="8703217at2"/>
<evidence type="ECO:0000256" key="1">
    <source>
        <dbReference type="ARBA" id="ARBA00004651"/>
    </source>
</evidence>
<keyword evidence="7 9" id="KW-0472">Membrane</keyword>
<dbReference type="GO" id="GO:0005886">
    <property type="term" value="C:plasma membrane"/>
    <property type="evidence" value="ECO:0007669"/>
    <property type="project" value="UniProtKB-SubCell"/>
</dbReference>
<reference evidence="10 11" key="1">
    <citation type="submission" date="2018-03" db="EMBL/GenBank/DDBJ databases">
        <title>Comparative genomics illustrates the genes involved in a hyperalkaliphilic mechanisms of Serpentinomonas isolated from highly-alkaline calcium-rich serpentinized springs.</title>
        <authorList>
            <person name="Suzuki S."/>
            <person name="Ishii S."/>
            <person name="Walworth N."/>
            <person name="Bird L."/>
            <person name="Kuenen J.G."/>
            <person name="Nealson K.H."/>
        </authorList>
    </citation>
    <scope>NUCLEOTIDE SEQUENCE [LARGE SCALE GENOMIC DNA]</scope>
    <source>
        <strain evidence="10 11">P1</strain>
    </source>
</reference>
<evidence type="ECO:0000256" key="9">
    <source>
        <dbReference type="SAM" id="Phobius"/>
    </source>
</evidence>
<dbReference type="GO" id="GO:0006865">
    <property type="term" value="P:amino acid transport"/>
    <property type="evidence" value="ECO:0007669"/>
    <property type="project" value="UniProtKB-KW"/>
</dbReference>
<proteinExistence type="inferred from homology"/>
<feature type="transmembrane region" description="Helical" evidence="9">
    <location>
        <begin position="88"/>
        <end position="110"/>
    </location>
</feature>
<evidence type="ECO:0000256" key="4">
    <source>
        <dbReference type="ARBA" id="ARBA00022692"/>
    </source>
</evidence>
<dbReference type="Proteomes" id="UP000238589">
    <property type="component" value="Unassembled WGS sequence"/>
</dbReference>
<evidence type="ECO:0000256" key="8">
    <source>
        <dbReference type="ARBA" id="ARBA00037998"/>
    </source>
</evidence>
<sequence>MLTINLFNGLVYGALLIVMCSGLALIYGLRRVVNFAHGSLYMMGAYLGYTISIQSNFWIALLAAPAIMALAGVLLDRYCFRLLQDREPLTVVLVTFGLLLIIEDLVLSVWGKSNLSVPVPGLLDFSLELFGAQLPAYRIAVVAVGAAVALGLSLWLRHSKAGLFVRAASTDPVTTSMQGVNTDRLSAGVVGLGTALAGLAGVVAAPFLSLSPSMSADVIIDSFVVVVIGGLGSLAGAFIAALVLGMVQAIGAVYLPDAAVLLPFVLMIAILIWKPSGLAGSRT</sequence>
<feature type="transmembrane region" description="Helical" evidence="9">
    <location>
        <begin position="136"/>
        <end position="156"/>
    </location>
</feature>
<dbReference type="EMBL" id="PVLQ01000058">
    <property type="protein sequence ID" value="PRD64630.1"/>
    <property type="molecule type" value="Genomic_DNA"/>
</dbReference>
<dbReference type="PANTHER" id="PTHR11795">
    <property type="entry name" value="BRANCHED-CHAIN AMINO ACID TRANSPORT SYSTEM PERMEASE PROTEIN LIVH"/>
    <property type="match status" value="1"/>
</dbReference>
<evidence type="ECO:0000256" key="7">
    <source>
        <dbReference type="ARBA" id="ARBA00023136"/>
    </source>
</evidence>
<comment type="similarity">
    <text evidence="8">Belongs to the binding-protein-dependent transport system permease family. LivHM subfamily.</text>
</comment>
<gene>
    <name evidence="10" type="ORF">C6P64_13435</name>
</gene>
<dbReference type="PANTHER" id="PTHR11795:SF442">
    <property type="entry name" value="ABC TRANSPORTER ATP-BINDING PROTEIN"/>
    <property type="match status" value="1"/>
</dbReference>
<feature type="transmembrane region" description="Helical" evidence="9">
    <location>
        <begin position="222"/>
        <end position="247"/>
    </location>
</feature>
<organism evidence="10 11">
    <name type="scientific">Malikia granosa</name>
    <dbReference type="NCBI Taxonomy" id="263067"/>
    <lineage>
        <taxon>Bacteria</taxon>
        <taxon>Pseudomonadati</taxon>
        <taxon>Pseudomonadota</taxon>
        <taxon>Betaproteobacteria</taxon>
        <taxon>Burkholderiales</taxon>
        <taxon>Comamonadaceae</taxon>
        <taxon>Malikia</taxon>
    </lineage>
</organism>
<dbReference type="InterPro" id="IPR001851">
    <property type="entry name" value="ABC_transp_permease"/>
</dbReference>
<evidence type="ECO:0000313" key="10">
    <source>
        <dbReference type="EMBL" id="PRD64630.1"/>
    </source>
</evidence>
<protein>
    <submittedName>
        <fullName evidence="10">Branched-chain amino acid ABC transporter permease</fullName>
    </submittedName>
</protein>
<feature type="transmembrane region" description="Helical" evidence="9">
    <location>
        <begin position="6"/>
        <end position="25"/>
    </location>
</feature>
<comment type="subcellular location">
    <subcellularLocation>
        <location evidence="1">Cell membrane</location>
        <topology evidence="1">Multi-pass membrane protein</topology>
    </subcellularLocation>
</comment>
<dbReference type="CDD" id="cd06582">
    <property type="entry name" value="TM_PBP1_LivH_like"/>
    <property type="match status" value="1"/>
</dbReference>
<keyword evidence="11" id="KW-1185">Reference proteome</keyword>
<dbReference type="Pfam" id="PF02653">
    <property type="entry name" value="BPD_transp_2"/>
    <property type="match status" value="1"/>
</dbReference>
<evidence type="ECO:0000256" key="3">
    <source>
        <dbReference type="ARBA" id="ARBA00022475"/>
    </source>
</evidence>
<keyword evidence="4 9" id="KW-0812">Transmembrane</keyword>
<evidence type="ECO:0000313" key="11">
    <source>
        <dbReference type="Proteomes" id="UP000238589"/>
    </source>
</evidence>
<dbReference type="InterPro" id="IPR052157">
    <property type="entry name" value="BCAA_transport_permease"/>
</dbReference>
<feature type="transmembrane region" description="Helical" evidence="9">
    <location>
        <begin position="57"/>
        <end position="76"/>
    </location>
</feature>
<dbReference type="AlphaFoldDB" id="A0A2S9K2D0"/>
<keyword evidence="3" id="KW-1003">Cell membrane</keyword>
<evidence type="ECO:0000256" key="2">
    <source>
        <dbReference type="ARBA" id="ARBA00022448"/>
    </source>
</evidence>
<evidence type="ECO:0000256" key="5">
    <source>
        <dbReference type="ARBA" id="ARBA00022970"/>
    </source>
</evidence>
<accession>A0A2S9K2D0</accession>
<evidence type="ECO:0000256" key="6">
    <source>
        <dbReference type="ARBA" id="ARBA00022989"/>
    </source>
</evidence>
<feature type="transmembrane region" description="Helical" evidence="9">
    <location>
        <begin position="254"/>
        <end position="273"/>
    </location>
</feature>
<dbReference type="RefSeq" id="WP_105749071.1">
    <property type="nucleotide sequence ID" value="NZ_PVLQ01000058.1"/>
</dbReference>
<keyword evidence="6 9" id="KW-1133">Transmembrane helix</keyword>
<dbReference type="GO" id="GO:0022857">
    <property type="term" value="F:transmembrane transporter activity"/>
    <property type="evidence" value="ECO:0007669"/>
    <property type="project" value="InterPro"/>
</dbReference>
<keyword evidence="5" id="KW-0029">Amino-acid transport</keyword>